<evidence type="ECO:0000256" key="3">
    <source>
        <dbReference type="ARBA" id="ARBA00006792"/>
    </source>
</evidence>
<dbReference type="PANTHER" id="PTHR21304">
    <property type="entry name" value="MICOS COMPLEX SUBUNIT MIC10"/>
    <property type="match status" value="1"/>
</dbReference>
<dbReference type="EMBL" id="SIDB01000009">
    <property type="protein sequence ID" value="KAI3428362.1"/>
    <property type="molecule type" value="Genomic_DNA"/>
</dbReference>
<evidence type="ECO:0000256" key="1">
    <source>
        <dbReference type="ARBA" id="ARBA00002689"/>
    </source>
</evidence>
<name>A0A9D4TL09_CHLVU</name>
<reference evidence="10" key="1">
    <citation type="journal article" date="2019" name="Plant J.">
        <title>Chlorella vulgaris genome assembly and annotation reveals the molecular basis for metabolic acclimation to high light conditions.</title>
        <authorList>
            <person name="Cecchin M."/>
            <person name="Marcolungo L."/>
            <person name="Rossato M."/>
            <person name="Girolomoni L."/>
            <person name="Cosentino E."/>
            <person name="Cuine S."/>
            <person name="Li-Beisson Y."/>
            <person name="Delledonne M."/>
            <person name="Ballottari M."/>
        </authorList>
    </citation>
    <scope>NUCLEOTIDE SEQUENCE</scope>
    <source>
        <strain evidence="10">211/11P</strain>
    </source>
</reference>
<comment type="function">
    <text evidence="1">Component of the MICOS complex, a large protein complex of the mitochondrial inner membrane that plays crucial roles in the maintenance of crista junctions, inner membrane architecture, and formation of contact sites to the outer membrane.</text>
</comment>
<evidence type="ECO:0000313" key="11">
    <source>
        <dbReference type="Proteomes" id="UP001055712"/>
    </source>
</evidence>
<comment type="subcellular location">
    <subcellularLocation>
        <location evidence="2">Mitochondrion inner membrane</location>
        <topology evidence="2">Single-pass membrane protein</topology>
    </subcellularLocation>
</comment>
<keyword evidence="11" id="KW-1185">Reference proteome</keyword>
<proteinExistence type="inferred from homology"/>
<reference evidence="10" key="2">
    <citation type="submission" date="2020-11" db="EMBL/GenBank/DDBJ databases">
        <authorList>
            <person name="Cecchin M."/>
            <person name="Marcolungo L."/>
            <person name="Rossato M."/>
            <person name="Girolomoni L."/>
            <person name="Cosentino E."/>
            <person name="Cuine S."/>
            <person name="Li-Beisson Y."/>
            <person name="Delledonne M."/>
            <person name="Ballottari M."/>
        </authorList>
    </citation>
    <scope>NUCLEOTIDE SEQUENCE</scope>
    <source>
        <strain evidence="10">211/11P</strain>
        <tissue evidence="10">Whole cell</tissue>
    </source>
</reference>
<gene>
    <name evidence="10" type="ORF">D9Q98_006742</name>
</gene>
<keyword evidence="5" id="KW-0999">Mitochondrion inner membrane</keyword>
<dbReference type="GO" id="GO:0061617">
    <property type="term" value="C:MICOS complex"/>
    <property type="evidence" value="ECO:0007669"/>
    <property type="project" value="InterPro"/>
</dbReference>
<keyword evidence="4 9" id="KW-0812">Transmembrane</keyword>
<accession>A0A9D4TL09</accession>
<dbReference type="OrthoDB" id="540683at2759"/>
<sequence>MSHIKQQHFSDRSWDEAIDLTLRRTAYGAVAGGVAALLLLRAKTARATAIGLGAGFGLGSSYQANQDLLHQLFGVEPRREPKP</sequence>
<evidence type="ECO:0000256" key="8">
    <source>
        <dbReference type="ARBA" id="ARBA00023136"/>
    </source>
</evidence>
<dbReference type="Pfam" id="PF04418">
    <property type="entry name" value="DUF543"/>
    <property type="match status" value="1"/>
</dbReference>
<evidence type="ECO:0008006" key="12">
    <source>
        <dbReference type="Google" id="ProtNLM"/>
    </source>
</evidence>
<protein>
    <recommendedName>
        <fullName evidence="12">MICOS complex subunit MIC10</fullName>
    </recommendedName>
</protein>
<evidence type="ECO:0000256" key="4">
    <source>
        <dbReference type="ARBA" id="ARBA00022692"/>
    </source>
</evidence>
<evidence type="ECO:0000256" key="9">
    <source>
        <dbReference type="SAM" id="Phobius"/>
    </source>
</evidence>
<organism evidence="10 11">
    <name type="scientific">Chlorella vulgaris</name>
    <name type="common">Green alga</name>
    <dbReference type="NCBI Taxonomy" id="3077"/>
    <lineage>
        <taxon>Eukaryota</taxon>
        <taxon>Viridiplantae</taxon>
        <taxon>Chlorophyta</taxon>
        <taxon>core chlorophytes</taxon>
        <taxon>Trebouxiophyceae</taxon>
        <taxon>Chlorellales</taxon>
        <taxon>Chlorellaceae</taxon>
        <taxon>Chlorella clade</taxon>
        <taxon>Chlorella</taxon>
    </lineage>
</organism>
<feature type="transmembrane region" description="Helical" evidence="9">
    <location>
        <begin position="20"/>
        <end position="40"/>
    </location>
</feature>
<keyword evidence="8 9" id="KW-0472">Membrane</keyword>
<dbReference type="Proteomes" id="UP001055712">
    <property type="component" value="Unassembled WGS sequence"/>
</dbReference>
<comment type="similarity">
    <text evidence="3">Belongs to the MICOS complex subunit Mic10 family.</text>
</comment>
<evidence type="ECO:0000256" key="2">
    <source>
        <dbReference type="ARBA" id="ARBA00004434"/>
    </source>
</evidence>
<evidence type="ECO:0000256" key="7">
    <source>
        <dbReference type="ARBA" id="ARBA00023128"/>
    </source>
</evidence>
<keyword evidence="7" id="KW-0496">Mitochondrion</keyword>
<keyword evidence="6 9" id="KW-1133">Transmembrane helix</keyword>
<dbReference type="InterPro" id="IPR007512">
    <property type="entry name" value="Mic10"/>
</dbReference>
<evidence type="ECO:0000256" key="6">
    <source>
        <dbReference type="ARBA" id="ARBA00022989"/>
    </source>
</evidence>
<evidence type="ECO:0000313" key="10">
    <source>
        <dbReference type="EMBL" id="KAI3428362.1"/>
    </source>
</evidence>
<dbReference type="PANTHER" id="PTHR21304:SF0">
    <property type="entry name" value="MICOS COMPLEX SUBUNIT MIC10"/>
    <property type="match status" value="1"/>
</dbReference>
<dbReference type="AlphaFoldDB" id="A0A9D4TL09"/>
<evidence type="ECO:0000256" key="5">
    <source>
        <dbReference type="ARBA" id="ARBA00022792"/>
    </source>
</evidence>
<comment type="caution">
    <text evidence="10">The sequence shown here is derived from an EMBL/GenBank/DDBJ whole genome shotgun (WGS) entry which is preliminary data.</text>
</comment>